<feature type="region of interest" description="Disordered" evidence="1">
    <location>
        <begin position="127"/>
        <end position="147"/>
    </location>
</feature>
<dbReference type="GO" id="GO:0010181">
    <property type="term" value="F:FMN binding"/>
    <property type="evidence" value="ECO:0007669"/>
    <property type="project" value="InterPro"/>
</dbReference>
<protein>
    <submittedName>
        <fullName evidence="3">12-oxophytodienoate reductase 1</fullName>
    </submittedName>
</protein>
<comment type="caution">
    <text evidence="3">The sequence shown here is derived from an EMBL/GenBank/DDBJ whole genome shotgun (WGS) entry which is preliminary data.</text>
</comment>
<dbReference type="Pfam" id="PF00724">
    <property type="entry name" value="Oxidored_FMN"/>
    <property type="match status" value="1"/>
</dbReference>
<dbReference type="OrthoDB" id="1663137at2759"/>
<feature type="domain" description="NADH:flavin oxidoreductase/NADH oxidase N-terminal" evidence="2">
    <location>
        <begin position="25"/>
        <end position="101"/>
    </location>
</feature>
<dbReference type="GO" id="GO:0016491">
    <property type="term" value="F:oxidoreductase activity"/>
    <property type="evidence" value="ECO:0007669"/>
    <property type="project" value="InterPro"/>
</dbReference>
<organism evidence="3 4">
    <name type="scientific">Phytophthora pseudosyringae</name>
    <dbReference type="NCBI Taxonomy" id="221518"/>
    <lineage>
        <taxon>Eukaryota</taxon>
        <taxon>Sar</taxon>
        <taxon>Stramenopiles</taxon>
        <taxon>Oomycota</taxon>
        <taxon>Peronosporomycetes</taxon>
        <taxon>Peronosporales</taxon>
        <taxon>Peronosporaceae</taxon>
        <taxon>Phytophthora</taxon>
    </lineage>
</organism>
<dbReference type="AlphaFoldDB" id="A0A8T1V5P1"/>
<gene>
    <name evidence="3" type="primary">OPR1_14</name>
    <name evidence="3" type="ORF">PHYPSEUDO_013148</name>
</gene>
<reference evidence="3" key="1">
    <citation type="submission" date="2021-02" db="EMBL/GenBank/DDBJ databases">
        <authorList>
            <person name="Palmer J.M."/>
        </authorList>
    </citation>
    <scope>NUCLEOTIDE SEQUENCE</scope>
    <source>
        <strain evidence="3">SCRP734</strain>
    </source>
</reference>
<evidence type="ECO:0000313" key="3">
    <source>
        <dbReference type="EMBL" id="KAG7376562.1"/>
    </source>
</evidence>
<dbReference type="Proteomes" id="UP000694044">
    <property type="component" value="Unassembled WGS sequence"/>
</dbReference>
<name>A0A8T1V5P1_9STRA</name>
<keyword evidence="4" id="KW-1185">Reference proteome</keyword>
<dbReference type="InterPro" id="IPR045247">
    <property type="entry name" value="Oye-like"/>
</dbReference>
<evidence type="ECO:0000259" key="2">
    <source>
        <dbReference type="Pfam" id="PF00724"/>
    </source>
</evidence>
<accession>A0A8T1V5P1</accession>
<sequence length="171" mass="18182">MVSAIVPKLFTPFNLGGKKAPVELKHRRATDGGLLVTEATNISSTARGYFGAPGIFSQAQIDGWVAVTKAVHAKGGKIFVQLWHTGRVGHPMNQPDGQLPVSSSATRADDVHSYAVTREGRKDYVTPRAAETRALSPTTSAPPRTPLPRALTAWRSMRPMATSSSSSCATA</sequence>
<dbReference type="PANTHER" id="PTHR22893">
    <property type="entry name" value="NADH OXIDOREDUCTASE-RELATED"/>
    <property type="match status" value="1"/>
</dbReference>
<dbReference type="EMBL" id="JAGDFM010000666">
    <property type="protein sequence ID" value="KAG7376562.1"/>
    <property type="molecule type" value="Genomic_DNA"/>
</dbReference>
<proteinExistence type="predicted"/>
<evidence type="ECO:0000256" key="1">
    <source>
        <dbReference type="SAM" id="MobiDB-lite"/>
    </source>
</evidence>
<evidence type="ECO:0000313" key="4">
    <source>
        <dbReference type="Proteomes" id="UP000694044"/>
    </source>
</evidence>
<dbReference type="InterPro" id="IPR001155">
    <property type="entry name" value="OxRdtase_FMN_N"/>
</dbReference>
<dbReference type="PANTHER" id="PTHR22893:SF91">
    <property type="entry name" value="NADPH DEHYDROGENASE 2-RELATED"/>
    <property type="match status" value="1"/>
</dbReference>